<dbReference type="InterPro" id="IPR051147">
    <property type="entry name" value="CFAP_domain-containing"/>
</dbReference>
<gene>
    <name evidence="3" type="ORF">MANT1106_LOCUS868</name>
</gene>
<dbReference type="PANTHER" id="PTHR21683">
    <property type="entry name" value="COILED-COIL DOMAIN-CONTAINING PROTEIN 42 LIKE-2-LIKE-RELATED"/>
    <property type="match status" value="1"/>
</dbReference>
<accession>A0A7S0X210</accession>
<dbReference type="PANTHER" id="PTHR21683:SF2">
    <property type="entry name" value="COILED-COIL DOMAIN-CONTAINING PROTEIN 42 LIKE-2-LIKE"/>
    <property type="match status" value="1"/>
</dbReference>
<sequence>MPPPNESVSMAGTKAKVTPHTLVLEHVAPATRLLEKRRQMFEVQESLEAQKLEFRVKEEGFKRREETLKKKDLDLQESLIRFSKFLQENDSKRSRAEKKAADEIKLRLQKEIEIVDLAETLGSLKVEKVDTSEIVEMNLSYTKYLESVLDIADEYHEIPDLLMRHATLEATNKDLRDADRDYLAQIEKSRAELHSYTKEKVDEVLNLNNKIARLKKVLETVERGVVNMAEDRDYMLQTASQKTLDHGQVCMATDNLFLRCSKRSSVNHPNYNNPLEQLHVIGDFMSDLSEIVKMKNPKS</sequence>
<dbReference type="EMBL" id="HBFC01001677">
    <property type="protein sequence ID" value="CAD8698187.1"/>
    <property type="molecule type" value="Transcribed_RNA"/>
</dbReference>
<protein>
    <recommendedName>
        <fullName evidence="2">DUF4200 domain-containing protein</fullName>
    </recommendedName>
</protein>
<feature type="domain" description="DUF4200" evidence="2">
    <location>
        <begin position="33"/>
        <end position="150"/>
    </location>
</feature>
<evidence type="ECO:0000256" key="1">
    <source>
        <dbReference type="ARBA" id="ARBA00023054"/>
    </source>
</evidence>
<dbReference type="Pfam" id="PF13863">
    <property type="entry name" value="DUF4200"/>
    <property type="match status" value="1"/>
</dbReference>
<name>A0A7S0X210_9CHLO</name>
<dbReference type="AlphaFoldDB" id="A0A7S0X210"/>
<dbReference type="GO" id="GO:0005856">
    <property type="term" value="C:cytoskeleton"/>
    <property type="evidence" value="ECO:0007669"/>
    <property type="project" value="UniProtKB-ARBA"/>
</dbReference>
<reference evidence="3" key="1">
    <citation type="submission" date="2021-01" db="EMBL/GenBank/DDBJ databases">
        <authorList>
            <person name="Corre E."/>
            <person name="Pelletier E."/>
            <person name="Niang G."/>
            <person name="Scheremetjew M."/>
            <person name="Finn R."/>
            <person name="Kale V."/>
            <person name="Holt S."/>
            <person name="Cochrane G."/>
            <person name="Meng A."/>
            <person name="Brown T."/>
            <person name="Cohen L."/>
        </authorList>
    </citation>
    <scope>NUCLEOTIDE SEQUENCE</scope>
    <source>
        <strain evidence="3">SL-175</strain>
    </source>
</reference>
<dbReference type="InterPro" id="IPR025252">
    <property type="entry name" value="DUF4200"/>
</dbReference>
<evidence type="ECO:0000313" key="3">
    <source>
        <dbReference type="EMBL" id="CAD8698187.1"/>
    </source>
</evidence>
<keyword evidence="1" id="KW-0175">Coiled coil</keyword>
<organism evidence="3">
    <name type="scientific">Mantoniella antarctica</name>
    <dbReference type="NCBI Taxonomy" id="81844"/>
    <lineage>
        <taxon>Eukaryota</taxon>
        <taxon>Viridiplantae</taxon>
        <taxon>Chlorophyta</taxon>
        <taxon>Mamiellophyceae</taxon>
        <taxon>Mamiellales</taxon>
        <taxon>Mamiellaceae</taxon>
        <taxon>Mantoniella</taxon>
    </lineage>
</organism>
<evidence type="ECO:0000259" key="2">
    <source>
        <dbReference type="Pfam" id="PF13863"/>
    </source>
</evidence>
<proteinExistence type="predicted"/>